<dbReference type="VEuPathDB" id="AmoebaDB:EHI5A_009830"/>
<dbReference type="Proteomes" id="UP000078387">
    <property type="component" value="Unassembled WGS sequence"/>
</dbReference>
<dbReference type="CDD" id="cd00590">
    <property type="entry name" value="RRM_SF"/>
    <property type="match status" value="1"/>
</dbReference>
<name>A0A5K1TZE3_ENTHI</name>
<dbReference type="SUPFAM" id="SSF54928">
    <property type="entry name" value="RNA-binding domain, RBD"/>
    <property type="match status" value="2"/>
</dbReference>
<reference evidence="4 5" key="1">
    <citation type="submission" date="2016-05" db="EMBL/GenBank/DDBJ databases">
        <title>First whole genome sequencing of Entamoeba histolytica HM1:IMSS-clone-6.</title>
        <authorList>
            <person name="Mukherjee Avik.K."/>
            <person name="Izumyama S."/>
            <person name="Nakada-Tsukui K."/>
            <person name="Nozaki T."/>
        </authorList>
    </citation>
    <scope>NUCLEOTIDE SEQUENCE [LARGE SCALE GENOMIC DNA]</scope>
    <source>
        <strain evidence="4 5">HM1:IMSS clone 6</strain>
    </source>
</reference>
<evidence type="ECO:0000313" key="4">
    <source>
        <dbReference type="EMBL" id="GAT94926.1"/>
    </source>
</evidence>
<evidence type="ECO:0000256" key="2">
    <source>
        <dbReference type="SAM" id="MobiDB-lite"/>
    </source>
</evidence>
<organism evidence="4 5">
    <name type="scientific">Entamoeba histolytica</name>
    <dbReference type="NCBI Taxonomy" id="5759"/>
    <lineage>
        <taxon>Eukaryota</taxon>
        <taxon>Amoebozoa</taxon>
        <taxon>Evosea</taxon>
        <taxon>Archamoebae</taxon>
        <taxon>Mastigamoebida</taxon>
        <taxon>Entamoebidae</taxon>
        <taxon>Entamoeba</taxon>
    </lineage>
</organism>
<evidence type="ECO:0000256" key="1">
    <source>
        <dbReference type="PROSITE-ProRule" id="PRU00176"/>
    </source>
</evidence>
<dbReference type="AlphaFoldDB" id="A0A5K1TZE3"/>
<dbReference type="VEuPathDB" id="AmoebaDB:EHI8A_011280"/>
<dbReference type="SMART" id="SM00360">
    <property type="entry name" value="RRM"/>
    <property type="match status" value="2"/>
</dbReference>
<dbReference type="VEuPathDB" id="AmoebaDB:EHI_107120"/>
<dbReference type="InterPro" id="IPR012677">
    <property type="entry name" value="Nucleotide-bd_a/b_plait_sf"/>
</dbReference>
<evidence type="ECO:0000313" key="5">
    <source>
        <dbReference type="Proteomes" id="UP000078387"/>
    </source>
</evidence>
<dbReference type="OMA" id="MAANANK"/>
<dbReference type="InterPro" id="IPR000504">
    <property type="entry name" value="RRM_dom"/>
</dbReference>
<feature type="compositionally biased region" description="Basic and acidic residues" evidence="2">
    <location>
        <begin position="39"/>
        <end position="53"/>
    </location>
</feature>
<proteinExistence type="predicted"/>
<feature type="domain" description="RRM" evidence="3">
    <location>
        <begin position="297"/>
        <end position="375"/>
    </location>
</feature>
<dbReference type="VEuPathDB" id="AmoebaDB:KM1_009740"/>
<feature type="domain" description="RRM" evidence="3">
    <location>
        <begin position="123"/>
        <end position="204"/>
    </location>
</feature>
<dbReference type="VEuPathDB" id="AmoebaDB:EHI7A_019670"/>
<dbReference type="Pfam" id="PF00076">
    <property type="entry name" value="RRM_1"/>
    <property type="match status" value="2"/>
</dbReference>
<dbReference type="PROSITE" id="PS50102">
    <property type="entry name" value="RRM"/>
    <property type="match status" value="2"/>
</dbReference>
<protein>
    <submittedName>
        <fullName evidence="4">RNA recognition motif domain containing protein</fullName>
    </submittedName>
</protein>
<dbReference type="InterPro" id="IPR050441">
    <property type="entry name" value="RBM"/>
</dbReference>
<gene>
    <name evidence="4" type="ORF">CL6EHI_107120</name>
</gene>
<dbReference type="PANTHER" id="PTHR48034">
    <property type="entry name" value="TRANSFORMER-2 SEX-DETERMINING PROTEIN-RELATED"/>
    <property type="match status" value="1"/>
</dbReference>
<dbReference type="FunFam" id="3.30.70.330:FF:001184">
    <property type="entry name" value="RNA recognition motif domain containing protein"/>
    <property type="match status" value="1"/>
</dbReference>
<dbReference type="EMBL" id="BDEQ01000001">
    <property type="protein sequence ID" value="GAT94926.1"/>
    <property type="molecule type" value="Genomic_DNA"/>
</dbReference>
<dbReference type="Gene3D" id="3.30.70.330">
    <property type="match status" value="2"/>
</dbReference>
<comment type="caution">
    <text evidence="4">The sequence shown here is derived from an EMBL/GenBank/DDBJ whole genome shotgun (WGS) entry which is preliminary data.</text>
</comment>
<sequence length="376" mass="43603">MCDSSEEQQFLELNNFLESDETKMSKQIPLEPPQSLVDTRIDKHEEEPKKEKRINEIKEEEKKEEGILKEKNVNEKAEIFNQPCQQPCQQPLINPLLHNPLIKQEISEHTDEFTEHEEPQIGLIIYVANLHFDITEELIHKYFDPFGPIIGVDIVYKPQTNECRGFAFIKYQKTEDGNKAIEALNDKEVQELTKTKLTVKVATNQQTHKKKELRKTVEPTTILPKYSPSQMFNDPMMMYQQFFLQPMAGAQQPNQSANTQKPMYNPGIQMPQYQQGYIGPMGYWPDAVCRPQEKQKATLYIAHLPQNTNELFLYKNFAKFGAIEQCNCLYEPTTKLCKGVGFVTYMDSSDAYKAMQAMNNKVFDGQPIKVKFKNQK</sequence>
<dbReference type="InterPro" id="IPR035979">
    <property type="entry name" value="RBD_domain_sf"/>
</dbReference>
<dbReference type="GO" id="GO:0003723">
    <property type="term" value="F:RNA binding"/>
    <property type="evidence" value="ECO:0007669"/>
    <property type="project" value="UniProtKB-UniRule"/>
</dbReference>
<keyword evidence="1" id="KW-0694">RNA-binding</keyword>
<feature type="region of interest" description="Disordered" evidence="2">
    <location>
        <begin position="18"/>
        <end position="53"/>
    </location>
</feature>
<evidence type="ECO:0000259" key="3">
    <source>
        <dbReference type="PROSITE" id="PS50102"/>
    </source>
</evidence>
<accession>A0A5K1TZE3</accession>